<sequence>MLGVTGLEPRLPAMTCAVVLTEPEKKTLQQLSRNHDRRDLRIRSAGVLLLGEGRTVPDVASELEVSDKSVYKWAHAWNDRGLCGLLTGHKGGRPRALSDTLIATAVEGARAESMTLRQIALRVEEAHGKPLPCRLEMLSVAHGREGFPYKRGRYSLKKKRDEQEFAVKADTLSKLQQATRDGACRLIYFDQSGFSASPPVQRGWSPIGEPYRVFSQPHCKRSVPGAFDFGANLLRHEASKATIKRPAVVQFLEQIAQEDPPGLMTVVVLDNASIHHNIDQEMIDRWFVEHRMVLFYLPPYSPELNLSKSYESMPSTTGDVSPPGRRKPSMLRSGSCSPVIDQNLKSVSPEHLKND</sequence>
<evidence type="ECO:0000256" key="1">
    <source>
        <dbReference type="SAM" id="MobiDB-lite"/>
    </source>
</evidence>
<gene>
    <name evidence="3" type="ORF">ParKJ_40785</name>
</gene>
<dbReference type="SUPFAM" id="SSF46689">
    <property type="entry name" value="Homeodomain-like"/>
    <property type="match status" value="1"/>
</dbReference>
<dbReference type="GO" id="GO:0003676">
    <property type="term" value="F:nucleic acid binding"/>
    <property type="evidence" value="ECO:0007669"/>
    <property type="project" value="InterPro"/>
</dbReference>
<dbReference type="AlphaFoldDB" id="A0AAP5QK44"/>
<dbReference type="Proteomes" id="UP001246473">
    <property type="component" value="Unassembled WGS sequence"/>
</dbReference>
<comment type="caution">
    <text evidence="3">The sequence shown here is derived from an EMBL/GenBank/DDBJ whole genome shotgun (WGS) entry which is preliminary data.</text>
</comment>
<dbReference type="Gene3D" id="3.30.420.10">
    <property type="entry name" value="Ribonuclease H-like superfamily/Ribonuclease H"/>
    <property type="match status" value="1"/>
</dbReference>
<accession>A0AAP5QK44</accession>
<dbReference type="Pfam" id="PF13551">
    <property type="entry name" value="HTH_29"/>
    <property type="match status" value="1"/>
</dbReference>
<feature type="region of interest" description="Disordered" evidence="1">
    <location>
        <begin position="311"/>
        <end position="355"/>
    </location>
</feature>
<dbReference type="EMBL" id="JANSLM010000028">
    <property type="protein sequence ID" value="MDT8843737.1"/>
    <property type="molecule type" value="Genomic_DNA"/>
</dbReference>
<dbReference type="InterPro" id="IPR009057">
    <property type="entry name" value="Homeodomain-like_sf"/>
</dbReference>
<name>A0AAP5QK44_9BURK</name>
<feature type="domain" description="Tc1-like transposase DDE" evidence="2">
    <location>
        <begin position="185"/>
        <end position="306"/>
    </location>
</feature>
<proteinExistence type="predicted"/>
<organism evidence="3 4">
    <name type="scientific">Paraburkholderia fungorum</name>
    <dbReference type="NCBI Taxonomy" id="134537"/>
    <lineage>
        <taxon>Bacteria</taxon>
        <taxon>Pseudomonadati</taxon>
        <taxon>Pseudomonadota</taxon>
        <taxon>Betaproteobacteria</taxon>
        <taxon>Burkholderiales</taxon>
        <taxon>Burkholderiaceae</taxon>
        <taxon>Paraburkholderia</taxon>
    </lineage>
</organism>
<evidence type="ECO:0000259" key="2">
    <source>
        <dbReference type="Pfam" id="PF13358"/>
    </source>
</evidence>
<dbReference type="RefSeq" id="WP_315697702.1">
    <property type="nucleotide sequence ID" value="NZ_JANSLM010000028.1"/>
</dbReference>
<dbReference type="Pfam" id="PF13358">
    <property type="entry name" value="DDE_3"/>
    <property type="match status" value="1"/>
</dbReference>
<protein>
    <submittedName>
        <fullName evidence="3">IS630 family transposase</fullName>
    </submittedName>
</protein>
<dbReference type="NCBIfam" id="NF033545">
    <property type="entry name" value="transpos_IS630"/>
    <property type="match status" value="1"/>
</dbReference>
<reference evidence="3" key="1">
    <citation type="submission" date="2022-08" db="EMBL/GenBank/DDBJ databases">
        <authorList>
            <person name="Kim S.-J."/>
        </authorList>
    </citation>
    <scope>NUCLEOTIDE SEQUENCE</scope>
    <source>
        <strain evidence="3">KJ</strain>
    </source>
</reference>
<dbReference type="InterPro" id="IPR038717">
    <property type="entry name" value="Tc1-like_DDE_dom"/>
</dbReference>
<dbReference type="InterPro" id="IPR047655">
    <property type="entry name" value="Transpos_IS630-like"/>
</dbReference>
<evidence type="ECO:0000313" key="4">
    <source>
        <dbReference type="Proteomes" id="UP001246473"/>
    </source>
</evidence>
<dbReference type="InterPro" id="IPR036397">
    <property type="entry name" value="RNaseH_sf"/>
</dbReference>
<evidence type="ECO:0000313" key="3">
    <source>
        <dbReference type="EMBL" id="MDT8843737.1"/>
    </source>
</evidence>